<dbReference type="NCBIfam" id="TIGR03544">
    <property type="entry name" value="DivI1A_domain"/>
    <property type="match status" value="2"/>
</dbReference>
<accession>A0ABP4BM09</accession>
<dbReference type="InterPro" id="IPR019933">
    <property type="entry name" value="DivIVA_domain"/>
</dbReference>
<dbReference type="RefSeq" id="WP_343954859.1">
    <property type="nucleotide sequence ID" value="NZ_BAAAHQ010000051.1"/>
</dbReference>
<dbReference type="EMBL" id="BAAAHQ010000051">
    <property type="protein sequence ID" value="GAA0951716.1"/>
    <property type="molecule type" value="Genomic_DNA"/>
</dbReference>
<dbReference type="Proteomes" id="UP001501578">
    <property type="component" value="Unassembled WGS sequence"/>
</dbReference>
<gene>
    <name evidence="2" type="ORF">GCM10009560_72750</name>
</gene>
<organism evidence="2 3">
    <name type="scientific">Nonomuraea longicatena</name>
    <dbReference type="NCBI Taxonomy" id="83682"/>
    <lineage>
        <taxon>Bacteria</taxon>
        <taxon>Bacillati</taxon>
        <taxon>Actinomycetota</taxon>
        <taxon>Actinomycetes</taxon>
        <taxon>Streptosporangiales</taxon>
        <taxon>Streptosporangiaceae</taxon>
        <taxon>Nonomuraea</taxon>
    </lineage>
</organism>
<name>A0ABP4BM09_9ACTN</name>
<reference evidence="3" key="1">
    <citation type="journal article" date="2019" name="Int. J. Syst. Evol. Microbiol.">
        <title>The Global Catalogue of Microorganisms (GCM) 10K type strain sequencing project: providing services to taxonomists for standard genome sequencing and annotation.</title>
        <authorList>
            <consortium name="The Broad Institute Genomics Platform"/>
            <consortium name="The Broad Institute Genome Sequencing Center for Infectious Disease"/>
            <person name="Wu L."/>
            <person name="Ma J."/>
        </authorList>
    </citation>
    <scope>NUCLEOTIDE SEQUENCE [LARGE SCALE GENOMIC DNA]</scope>
    <source>
        <strain evidence="3">JCM 11136</strain>
    </source>
</reference>
<sequence>MNRFPRVMGMRSGYDPADVDTLVGRIEATLGRGGRDLAPVTADDVRAATFRARRGGYNETAVDFALEAFVVALETRAPVPARASRATPRGETRGEPTGETPGETTGEPTGEMLRQEWFETQAARAERVAFRAGRMGAGYDEDAVDAFLDRVVATLRGTTALPVTAGEVRAAKFDTVVFRAGYLIADVDTFLAGIADILDHR</sequence>
<evidence type="ECO:0000313" key="3">
    <source>
        <dbReference type="Proteomes" id="UP001501578"/>
    </source>
</evidence>
<keyword evidence="3" id="KW-1185">Reference proteome</keyword>
<evidence type="ECO:0000256" key="1">
    <source>
        <dbReference type="SAM" id="MobiDB-lite"/>
    </source>
</evidence>
<proteinExistence type="predicted"/>
<dbReference type="Gene3D" id="6.10.250.660">
    <property type="match status" value="1"/>
</dbReference>
<feature type="compositionally biased region" description="Low complexity" evidence="1">
    <location>
        <begin position="97"/>
        <end position="109"/>
    </location>
</feature>
<comment type="caution">
    <text evidence="2">The sequence shown here is derived from an EMBL/GenBank/DDBJ whole genome shotgun (WGS) entry which is preliminary data.</text>
</comment>
<feature type="region of interest" description="Disordered" evidence="1">
    <location>
        <begin position="80"/>
        <end position="109"/>
    </location>
</feature>
<evidence type="ECO:0000313" key="2">
    <source>
        <dbReference type="EMBL" id="GAA0951716.1"/>
    </source>
</evidence>
<protein>
    <recommendedName>
        <fullName evidence="4">Antigen 84</fullName>
    </recommendedName>
</protein>
<evidence type="ECO:0008006" key="4">
    <source>
        <dbReference type="Google" id="ProtNLM"/>
    </source>
</evidence>